<dbReference type="Proteomes" id="UP000694562">
    <property type="component" value="Unplaced"/>
</dbReference>
<dbReference type="PANTHER" id="PTHR16423:SF6">
    <property type="entry name" value="TRIGGERING RECEPTOR EXPRESSED ON MYELOID CELLS 2-RELATED"/>
    <property type="match status" value="1"/>
</dbReference>
<evidence type="ECO:0000256" key="3">
    <source>
        <dbReference type="ARBA" id="ARBA00023319"/>
    </source>
</evidence>
<dbReference type="PROSITE" id="PS50835">
    <property type="entry name" value="IG_LIKE"/>
    <property type="match status" value="1"/>
</dbReference>
<evidence type="ECO:0000256" key="2">
    <source>
        <dbReference type="ARBA" id="ARBA00023157"/>
    </source>
</evidence>
<dbReference type="Ensembl" id="ENSFTIT00000013442.1">
    <property type="protein sequence ID" value="ENSFTIP00000012885.1"/>
    <property type="gene ID" value="ENSFTIG00000008607.1"/>
</dbReference>
<dbReference type="PANTHER" id="PTHR16423">
    <property type="entry name" value="TREM-LIKE TRANSCRIPT PROTEIN"/>
    <property type="match status" value="1"/>
</dbReference>
<reference evidence="5" key="2">
    <citation type="submission" date="2025-09" db="UniProtKB">
        <authorList>
            <consortium name="Ensembl"/>
        </authorList>
    </citation>
    <scope>IDENTIFICATION</scope>
</reference>
<dbReference type="Pfam" id="PF07686">
    <property type="entry name" value="V-set"/>
    <property type="match status" value="1"/>
</dbReference>
<keyword evidence="1" id="KW-0732">Signal</keyword>
<dbReference type="Gene3D" id="2.60.40.10">
    <property type="entry name" value="Immunoglobulins"/>
    <property type="match status" value="1"/>
</dbReference>
<dbReference type="InterPro" id="IPR036179">
    <property type="entry name" value="Ig-like_dom_sf"/>
</dbReference>
<dbReference type="GO" id="GO:0038023">
    <property type="term" value="F:signaling receptor activity"/>
    <property type="evidence" value="ECO:0007669"/>
    <property type="project" value="TreeGrafter"/>
</dbReference>
<evidence type="ECO:0000259" key="4">
    <source>
        <dbReference type="PROSITE" id="PS50835"/>
    </source>
</evidence>
<dbReference type="InterPro" id="IPR013783">
    <property type="entry name" value="Ig-like_fold"/>
</dbReference>
<dbReference type="OrthoDB" id="8865476at2759"/>
<dbReference type="InterPro" id="IPR003599">
    <property type="entry name" value="Ig_sub"/>
</dbReference>
<dbReference type="SUPFAM" id="SSF48726">
    <property type="entry name" value="Immunoglobulin"/>
    <property type="match status" value="1"/>
</dbReference>
<keyword evidence="3" id="KW-0393">Immunoglobulin domain</keyword>
<protein>
    <recommendedName>
        <fullName evidence="4">Ig-like domain-containing protein</fullName>
    </recommendedName>
</protein>
<proteinExistence type="predicted"/>
<feature type="domain" description="Ig-like" evidence="4">
    <location>
        <begin position="18"/>
        <end position="123"/>
    </location>
</feature>
<name>A0A8C4UH96_FALTI</name>
<dbReference type="InterPro" id="IPR052314">
    <property type="entry name" value="Immune_rcpt_domain"/>
</dbReference>
<dbReference type="OMA" id="CKEGART"/>
<evidence type="ECO:0000313" key="5">
    <source>
        <dbReference type="Ensembl" id="ENSFTIP00000012885.1"/>
    </source>
</evidence>
<evidence type="ECO:0000313" key="6">
    <source>
        <dbReference type="Proteomes" id="UP000694562"/>
    </source>
</evidence>
<dbReference type="GO" id="GO:0009986">
    <property type="term" value="C:cell surface"/>
    <property type="evidence" value="ECO:0007669"/>
    <property type="project" value="TreeGrafter"/>
</dbReference>
<reference evidence="5" key="1">
    <citation type="submission" date="2025-08" db="UniProtKB">
        <authorList>
            <consortium name="Ensembl"/>
        </authorList>
    </citation>
    <scope>IDENTIFICATION</scope>
</reference>
<dbReference type="AlphaFoldDB" id="A0A8C4UH96"/>
<accession>A0A8C4UH96</accession>
<evidence type="ECO:0000256" key="1">
    <source>
        <dbReference type="ARBA" id="ARBA00022729"/>
    </source>
</evidence>
<dbReference type="SMART" id="SM00409">
    <property type="entry name" value="IG"/>
    <property type="match status" value="1"/>
</dbReference>
<dbReference type="InterPro" id="IPR013106">
    <property type="entry name" value="Ig_V-set"/>
</dbReference>
<keyword evidence="6" id="KW-1185">Reference proteome</keyword>
<dbReference type="InterPro" id="IPR007110">
    <property type="entry name" value="Ig-like_dom"/>
</dbReference>
<organism evidence="5 6">
    <name type="scientific">Falco tinnunculus</name>
    <name type="common">Common kestrel</name>
    <dbReference type="NCBI Taxonomy" id="100819"/>
    <lineage>
        <taxon>Eukaryota</taxon>
        <taxon>Metazoa</taxon>
        <taxon>Chordata</taxon>
        <taxon>Craniata</taxon>
        <taxon>Vertebrata</taxon>
        <taxon>Euteleostomi</taxon>
        <taxon>Archelosauria</taxon>
        <taxon>Archosauria</taxon>
        <taxon>Dinosauria</taxon>
        <taxon>Saurischia</taxon>
        <taxon>Theropoda</taxon>
        <taxon>Coelurosauria</taxon>
        <taxon>Aves</taxon>
        <taxon>Neognathae</taxon>
        <taxon>Neoaves</taxon>
        <taxon>Telluraves</taxon>
        <taxon>Australaves</taxon>
        <taxon>Falconiformes</taxon>
        <taxon>Falconidae</taxon>
        <taxon>Falco</taxon>
    </lineage>
</organism>
<keyword evidence="2" id="KW-1015">Disulfide bond</keyword>
<sequence>VVPSCLRWDLTKYAGCFPGTQQYTATESGNISVQCLYSAPAYGAVSKAWCKEGARTACIVLVNSYVKPTGYRRLLHKGRVTMQDDSQQGIVTITMEKLQAQDSGTYWCALYEPNGLFRMAEVTKTWLVVGCRLTFLLSPSSLCTAQLTPPPTLHLCLPAQTLHHSTFSH</sequence>